<keyword evidence="4" id="KW-0653">Protein transport</keyword>
<dbReference type="Gene3D" id="1.20.5.110">
    <property type="match status" value="1"/>
</dbReference>
<keyword evidence="6 9" id="KW-0472">Membrane</keyword>
<evidence type="ECO:0000256" key="8">
    <source>
        <dbReference type="PROSITE-ProRule" id="PRU00290"/>
    </source>
</evidence>
<sequence length="273" mass="29889">MALSHDNVKFLAVARASDKVIVASYAHTKKDKEDSPKYVDMLSKVLRAPTWKQQVTPNSRHTLDCDPNKFHFTMDNDEMVYCAITAADYPIRLAFKLITAVQEEVSGKHGTKLAQAKENGLDCGKSLGVIATMYDDRTKVDKVSEVMAQVDAVKSTMQDNIQVVLSNTEKMELVEQKSNDLNEQAKVFRNAGKSLARTMWWKNVKMMIAIGLLVVLVIIVLLAMAGVFKSSTPAATAAPAATSSPTTAMPTTAKPVRALRDVIGHVNRVSHGV</sequence>
<comment type="subcellular location">
    <subcellularLocation>
        <location evidence="7">Endomembrane system</location>
        <topology evidence="7">Single-pass type IV membrane protein</topology>
    </subcellularLocation>
</comment>
<evidence type="ECO:0000256" key="6">
    <source>
        <dbReference type="ARBA" id="ARBA00023136"/>
    </source>
</evidence>
<comment type="caution">
    <text evidence="12">The sequence shown here is derived from an EMBL/GenBank/DDBJ whole genome shotgun (WGS) entry which is preliminary data.</text>
</comment>
<dbReference type="GO" id="GO:0012505">
    <property type="term" value="C:endomembrane system"/>
    <property type="evidence" value="ECO:0007669"/>
    <property type="project" value="UniProtKB-SubCell"/>
</dbReference>
<dbReference type="Proteomes" id="UP000469452">
    <property type="component" value="Unassembled WGS sequence"/>
</dbReference>
<evidence type="ECO:0000313" key="13">
    <source>
        <dbReference type="Proteomes" id="UP000469452"/>
    </source>
</evidence>
<evidence type="ECO:0000259" key="11">
    <source>
        <dbReference type="PROSITE" id="PS50892"/>
    </source>
</evidence>
<evidence type="ECO:0000259" key="10">
    <source>
        <dbReference type="PROSITE" id="PS50859"/>
    </source>
</evidence>
<comment type="similarity">
    <text evidence="1">Belongs to the synaptobrevin family.</text>
</comment>
<dbReference type="GO" id="GO:0016020">
    <property type="term" value="C:membrane"/>
    <property type="evidence" value="ECO:0007669"/>
    <property type="project" value="InterPro"/>
</dbReference>
<dbReference type="SUPFAM" id="SSF58038">
    <property type="entry name" value="SNARE fusion complex"/>
    <property type="match status" value="1"/>
</dbReference>
<dbReference type="GO" id="GO:0016192">
    <property type="term" value="P:vesicle-mediated transport"/>
    <property type="evidence" value="ECO:0007669"/>
    <property type="project" value="InterPro"/>
</dbReference>
<dbReference type="EMBL" id="VJMI01012201">
    <property type="protein sequence ID" value="KAF0750741.1"/>
    <property type="molecule type" value="Genomic_DNA"/>
</dbReference>
<keyword evidence="2" id="KW-0813">Transport</keyword>
<evidence type="ECO:0000256" key="1">
    <source>
        <dbReference type="ARBA" id="ARBA00008025"/>
    </source>
</evidence>
<evidence type="ECO:0008006" key="14">
    <source>
        <dbReference type="Google" id="ProtNLM"/>
    </source>
</evidence>
<feature type="transmembrane region" description="Helical" evidence="9">
    <location>
        <begin position="207"/>
        <end position="228"/>
    </location>
</feature>
<name>A0A6A5ACL7_APHAT</name>
<dbReference type="Pfam" id="PF00957">
    <property type="entry name" value="Synaptobrevin"/>
    <property type="match status" value="1"/>
</dbReference>
<dbReference type="InterPro" id="IPR011012">
    <property type="entry name" value="Longin-like_dom_sf"/>
</dbReference>
<evidence type="ECO:0000256" key="9">
    <source>
        <dbReference type="SAM" id="Phobius"/>
    </source>
</evidence>
<dbReference type="PRINTS" id="PR00219">
    <property type="entry name" value="SYNAPTOBREVN"/>
</dbReference>
<organism evidence="12 13">
    <name type="scientific">Aphanomyces astaci</name>
    <name type="common">Crayfish plague agent</name>
    <dbReference type="NCBI Taxonomy" id="112090"/>
    <lineage>
        <taxon>Eukaryota</taxon>
        <taxon>Sar</taxon>
        <taxon>Stramenopiles</taxon>
        <taxon>Oomycota</taxon>
        <taxon>Saprolegniomycetes</taxon>
        <taxon>Saprolegniales</taxon>
        <taxon>Verrucalvaceae</taxon>
        <taxon>Aphanomyces</taxon>
    </lineage>
</organism>
<dbReference type="InterPro" id="IPR001388">
    <property type="entry name" value="Synaptobrevin-like"/>
</dbReference>
<dbReference type="SMART" id="SM01270">
    <property type="entry name" value="Longin"/>
    <property type="match status" value="1"/>
</dbReference>
<dbReference type="PROSITE" id="PS50859">
    <property type="entry name" value="LONGIN"/>
    <property type="match status" value="1"/>
</dbReference>
<protein>
    <recommendedName>
        <fullName evidence="14">V-SNARE coiled-coil homology domain-containing protein</fullName>
    </recommendedName>
</protein>
<evidence type="ECO:0000256" key="7">
    <source>
        <dbReference type="ARBA" id="ARBA00046280"/>
    </source>
</evidence>
<gene>
    <name evidence="12" type="ORF">AaE_006606</name>
</gene>
<dbReference type="GO" id="GO:0005737">
    <property type="term" value="C:cytoplasm"/>
    <property type="evidence" value="ECO:0007669"/>
    <property type="project" value="UniProtKB-ARBA"/>
</dbReference>
<dbReference type="VEuPathDB" id="FungiDB:H257_00405"/>
<dbReference type="Pfam" id="PF13774">
    <property type="entry name" value="Longin"/>
    <property type="match status" value="1"/>
</dbReference>
<feature type="domain" description="Longin" evidence="10">
    <location>
        <begin position="12"/>
        <end position="110"/>
    </location>
</feature>
<proteinExistence type="inferred from homology"/>
<evidence type="ECO:0000256" key="5">
    <source>
        <dbReference type="ARBA" id="ARBA00022989"/>
    </source>
</evidence>
<feature type="domain" description="V-SNARE coiled-coil homology" evidence="11">
    <location>
        <begin position="142"/>
        <end position="202"/>
    </location>
</feature>
<dbReference type="CDD" id="cd14824">
    <property type="entry name" value="Longin"/>
    <property type="match status" value="1"/>
</dbReference>
<reference evidence="12 13" key="1">
    <citation type="submission" date="2019-06" db="EMBL/GenBank/DDBJ databases">
        <title>Genomics analysis of Aphanomyces spp. identifies a new class of oomycete effector associated with host adaptation.</title>
        <authorList>
            <person name="Gaulin E."/>
        </authorList>
    </citation>
    <scope>NUCLEOTIDE SEQUENCE [LARGE SCALE GENOMIC DNA]</scope>
    <source>
        <strain evidence="12 13">E</strain>
    </source>
</reference>
<evidence type="ECO:0000256" key="3">
    <source>
        <dbReference type="ARBA" id="ARBA00022692"/>
    </source>
</evidence>
<dbReference type="Gene3D" id="3.30.450.50">
    <property type="entry name" value="Longin domain"/>
    <property type="match status" value="1"/>
</dbReference>
<evidence type="ECO:0000256" key="4">
    <source>
        <dbReference type="ARBA" id="ARBA00022927"/>
    </source>
</evidence>
<dbReference type="SUPFAM" id="SSF64356">
    <property type="entry name" value="SNARE-like"/>
    <property type="match status" value="1"/>
</dbReference>
<dbReference type="PANTHER" id="PTHR21136:SF168">
    <property type="entry name" value="VESICLE-ASSOCIATED MEMBRANE PROTEIN 9"/>
    <property type="match status" value="1"/>
</dbReference>
<dbReference type="PROSITE" id="PS50892">
    <property type="entry name" value="V_SNARE"/>
    <property type="match status" value="1"/>
</dbReference>
<dbReference type="GO" id="GO:0015031">
    <property type="term" value="P:protein transport"/>
    <property type="evidence" value="ECO:0007669"/>
    <property type="project" value="UniProtKB-KW"/>
</dbReference>
<accession>A0A6A5ACL7</accession>
<keyword evidence="5 9" id="KW-1133">Transmembrane helix</keyword>
<dbReference type="InterPro" id="IPR010908">
    <property type="entry name" value="Longin_dom"/>
</dbReference>
<keyword evidence="8" id="KW-0175">Coiled coil</keyword>
<evidence type="ECO:0000256" key="2">
    <source>
        <dbReference type="ARBA" id="ARBA00022448"/>
    </source>
</evidence>
<dbReference type="InterPro" id="IPR042855">
    <property type="entry name" value="V_SNARE_CC"/>
</dbReference>
<dbReference type="InterPro" id="IPR051097">
    <property type="entry name" value="Synaptobrevin-like_transport"/>
</dbReference>
<keyword evidence="3 9" id="KW-0812">Transmembrane</keyword>
<dbReference type="AlphaFoldDB" id="A0A6A5ACL7"/>
<evidence type="ECO:0000313" key="12">
    <source>
        <dbReference type="EMBL" id="KAF0750741.1"/>
    </source>
</evidence>
<dbReference type="PANTHER" id="PTHR21136">
    <property type="entry name" value="SNARE PROTEINS"/>
    <property type="match status" value="1"/>
</dbReference>